<dbReference type="EMBL" id="FMAK01000032">
    <property type="protein sequence ID" value="SCB68139.1"/>
    <property type="molecule type" value="Genomic_DNA"/>
</dbReference>
<reference evidence="1 2" key="1">
    <citation type="submission" date="2016-08" db="EMBL/GenBank/DDBJ databases">
        <authorList>
            <person name="Seilhamer J.J."/>
        </authorList>
    </citation>
    <scope>NUCLEOTIDE SEQUENCE [LARGE SCALE GENOMIC DNA]</scope>
    <source>
        <strain evidence="1 2">SDA_GO95</strain>
    </source>
</reference>
<protein>
    <submittedName>
        <fullName evidence="1">Uncharacterized protein</fullName>
    </submittedName>
</protein>
<dbReference type="InterPro" id="IPR021529">
    <property type="entry name" value="DUF2798"/>
</dbReference>
<name>A0A1C4D5J0_BACMY</name>
<dbReference type="AlphaFoldDB" id="A0A1C4D5J0"/>
<sequence>MPTTRKENLQFGMMMCLGMVIVMTFYNLLMNGAGGSIHIKEIALELIIGFIIALLIEICIVGPCAKKIVFALPFDKSKKVNMIIAMATAMVIGMVFFMSFYGMAMMYLHNGLHGDSFVSIYFSVFIKNFIIAYPLQLIIMGPLVRFLFEKFVLKNKGVNVA</sequence>
<evidence type="ECO:0000313" key="2">
    <source>
        <dbReference type="Proteomes" id="UP000195696"/>
    </source>
</evidence>
<dbReference type="Pfam" id="PF11391">
    <property type="entry name" value="DUF2798"/>
    <property type="match status" value="2"/>
</dbReference>
<accession>A0A1C4D5J0</accession>
<organism evidence="1 2">
    <name type="scientific">Bacillus mycoides</name>
    <dbReference type="NCBI Taxonomy" id="1405"/>
    <lineage>
        <taxon>Bacteria</taxon>
        <taxon>Bacillati</taxon>
        <taxon>Bacillota</taxon>
        <taxon>Bacilli</taxon>
        <taxon>Bacillales</taxon>
        <taxon>Bacillaceae</taxon>
        <taxon>Bacillus</taxon>
        <taxon>Bacillus cereus group</taxon>
    </lineage>
</organism>
<dbReference type="Proteomes" id="UP000195696">
    <property type="component" value="Unassembled WGS sequence"/>
</dbReference>
<gene>
    <name evidence="1" type="ORF">BWGO95_02271</name>
</gene>
<dbReference type="RefSeq" id="WP_002157883.1">
    <property type="nucleotide sequence ID" value="NZ_CP035974.1"/>
</dbReference>
<proteinExistence type="predicted"/>
<evidence type="ECO:0000313" key="1">
    <source>
        <dbReference type="EMBL" id="SCB68139.1"/>
    </source>
</evidence>